<dbReference type="AlphaFoldDB" id="A0A6J4H7P3"/>
<sequence>GHRGRSFRGGDRTAFGPRSLHPLRPDRRHVLPAGHRRSTRAHRPSPRGLRALSSRRLGHGHPRGGVPRRRGHRGGPQRPARHRPARQVRAPAGQGRADVRELRHDRGPREAHRRGSGGRPPHASRPGV</sequence>
<feature type="region of interest" description="Disordered" evidence="1">
    <location>
        <begin position="1"/>
        <end position="128"/>
    </location>
</feature>
<feature type="compositionally biased region" description="Low complexity" evidence="1">
    <location>
        <begin position="46"/>
        <end position="55"/>
    </location>
</feature>
<feature type="compositionally biased region" description="Basic residues" evidence="1">
    <location>
        <begin position="56"/>
        <end position="86"/>
    </location>
</feature>
<feature type="compositionally biased region" description="Basic and acidic residues" evidence="1">
    <location>
        <begin position="97"/>
        <end position="110"/>
    </location>
</feature>
<dbReference type="EMBL" id="CADCTB010000020">
    <property type="protein sequence ID" value="CAA9214793.1"/>
    <property type="molecule type" value="Genomic_DNA"/>
</dbReference>
<feature type="compositionally biased region" description="Basic residues" evidence="1">
    <location>
        <begin position="34"/>
        <end position="45"/>
    </location>
</feature>
<proteinExistence type="predicted"/>
<organism evidence="2">
    <name type="scientific">uncultured Acidimicrobiales bacterium</name>
    <dbReference type="NCBI Taxonomy" id="310071"/>
    <lineage>
        <taxon>Bacteria</taxon>
        <taxon>Bacillati</taxon>
        <taxon>Actinomycetota</taxon>
        <taxon>Acidimicrobiia</taxon>
        <taxon>Acidimicrobiales</taxon>
        <taxon>environmental samples</taxon>
    </lineage>
</organism>
<feature type="non-terminal residue" evidence="2">
    <location>
        <position position="128"/>
    </location>
</feature>
<gene>
    <name evidence="2" type="ORF">AVDCRST_MAG10-328</name>
</gene>
<evidence type="ECO:0000313" key="2">
    <source>
        <dbReference type="EMBL" id="CAA9214793.1"/>
    </source>
</evidence>
<evidence type="ECO:0000256" key="1">
    <source>
        <dbReference type="SAM" id="MobiDB-lite"/>
    </source>
</evidence>
<accession>A0A6J4H7P3</accession>
<reference evidence="2" key="1">
    <citation type="submission" date="2020-02" db="EMBL/GenBank/DDBJ databases">
        <authorList>
            <person name="Meier V. D."/>
        </authorList>
    </citation>
    <scope>NUCLEOTIDE SEQUENCE</scope>
    <source>
        <strain evidence="2">AVDCRST_MAG10</strain>
    </source>
</reference>
<name>A0A6J4H7P3_9ACTN</name>
<protein>
    <submittedName>
        <fullName evidence="2">Uncharacterized protein</fullName>
    </submittedName>
</protein>
<feature type="non-terminal residue" evidence="2">
    <location>
        <position position="1"/>
    </location>
</feature>